<keyword evidence="5" id="KW-1185">Reference proteome</keyword>
<dbReference type="GO" id="GO:0006355">
    <property type="term" value="P:regulation of DNA-templated transcription"/>
    <property type="evidence" value="ECO:0007669"/>
    <property type="project" value="InterPro"/>
</dbReference>
<name>A0A1Y5RWC6_9PROT</name>
<dbReference type="InParanoid" id="A0A1Y5RWC6"/>
<dbReference type="NCBIfam" id="TIGR01848">
    <property type="entry name" value="PHA_reg_PhaR"/>
    <property type="match status" value="1"/>
</dbReference>
<proteinExistence type="predicted"/>
<evidence type="ECO:0000313" key="4">
    <source>
        <dbReference type="EMBL" id="SLN25993.1"/>
    </source>
</evidence>
<keyword evidence="4" id="KW-0238">DNA-binding</keyword>
<dbReference type="Proteomes" id="UP000193200">
    <property type="component" value="Unassembled WGS sequence"/>
</dbReference>
<feature type="domain" description="PHB accumulation regulatory" evidence="2">
    <location>
        <begin position="77"/>
        <end position="116"/>
    </location>
</feature>
<dbReference type="AlphaFoldDB" id="A0A1Y5RWC6"/>
<evidence type="ECO:0000256" key="1">
    <source>
        <dbReference type="SAM" id="MobiDB-lite"/>
    </source>
</evidence>
<reference evidence="4 5" key="1">
    <citation type="submission" date="2017-03" db="EMBL/GenBank/DDBJ databases">
        <authorList>
            <person name="Afonso C.L."/>
            <person name="Miller P.J."/>
            <person name="Scott M.A."/>
            <person name="Spackman E."/>
            <person name="Goraichik I."/>
            <person name="Dimitrov K.M."/>
            <person name="Suarez D.L."/>
            <person name="Swayne D.E."/>
        </authorList>
    </citation>
    <scope>NUCLEOTIDE SEQUENCE [LARGE SCALE GENOMIC DNA]</scope>
    <source>
        <strain evidence="4 5">CECT 7691</strain>
    </source>
</reference>
<feature type="domain" description="PHA accumulation regulator DNA-binding N-terminal" evidence="3">
    <location>
        <begin position="13"/>
        <end position="73"/>
    </location>
</feature>
<dbReference type="InterPro" id="IPR010134">
    <property type="entry name" value="PHA_reg_PhaR"/>
</dbReference>
<evidence type="ECO:0000259" key="2">
    <source>
        <dbReference type="Pfam" id="PF05233"/>
    </source>
</evidence>
<feature type="compositionally biased region" description="Basic and acidic residues" evidence="1">
    <location>
        <begin position="176"/>
        <end position="186"/>
    </location>
</feature>
<accession>A0A1Y5RWC6</accession>
<organism evidence="4 5">
    <name type="scientific">Oceanibacterium hippocampi</name>
    <dbReference type="NCBI Taxonomy" id="745714"/>
    <lineage>
        <taxon>Bacteria</taxon>
        <taxon>Pseudomonadati</taxon>
        <taxon>Pseudomonadota</taxon>
        <taxon>Alphaproteobacteria</taxon>
        <taxon>Sneathiellales</taxon>
        <taxon>Sneathiellaceae</taxon>
        <taxon>Oceanibacterium</taxon>
    </lineage>
</organism>
<evidence type="ECO:0000313" key="5">
    <source>
        <dbReference type="Proteomes" id="UP000193200"/>
    </source>
</evidence>
<dbReference type="Pfam" id="PF05233">
    <property type="entry name" value="PHB_acc"/>
    <property type="match status" value="1"/>
</dbReference>
<dbReference type="Pfam" id="PF07879">
    <property type="entry name" value="PHB_acc_N"/>
    <property type="match status" value="1"/>
</dbReference>
<protein>
    <submittedName>
        <fullName evidence="4">PHB/PHA accumulation regulator DNA-binding domain protein</fullName>
    </submittedName>
</protein>
<dbReference type="InterPro" id="IPR012909">
    <property type="entry name" value="PHA_DNA-bd_N"/>
</dbReference>
<evidence type="ECO:0000259" key="3">
    <source>
        <dbReference type="Pfam" id="PF07879"/>
    </source>
</evidence>
<feature type="region of interest" description="Disordered" evidence="1">
    <location>
        <begin position="152"/>
        <end position="186"/>
    </location>
</feature>
<dbReference type="EMBL" id="FWFR01000001">
    <property type="protein sequence ID" value="SLN25993.1"/>
    <property type="molecule type" value="Genomic_DNA"/>
</dbReference>
<gene>
    <name evidence="4" type="ORF">OCH7691_00794</name>
</gene>
<dbReference type="InterPro" id="IPR007897">
    <property type="entry name" value="PHB_accumulat"/>
</dbReference>
<dbReference type="GO" id="GO:0003677">
    <property type="term" value="F:DNA binding"/>
    <property type="evidence" value="ECO:0007669"/>
    <property type="project" value="UniProtKB-KW"/>
</dbReference>
<sequence length="203" mass="22660">MKQENGKQTDTIVIKKYANRRLYNTDTSSYVTLDHLAKMVKEGKEFVVFDAKSGDEITRSVLTQIIFEEESKGQNMLPVPFLRELISYYGDSLQGLVPGYLEMSMSTFSRNQEQMRTAVAETFGELNPFRTFEEIGRQNLAMFQEAMKLFSPVAPGNSTPGTKGDRPEGAAPAKGGESKEALDELKQQLAVMQAQIDKLSGNK</sequence>
<dbReference type="RefSeq" id="WP_217807784.1">
    <property type="nucleotide sequence ID" value="NZ_FWFR01000001.1"/>
</dbReference>